<dbReference type="PANTHER" id="PTHR48224">
    <property type="entry name" value="DEFENSIN-LIKE PROTEIN 270-RELATED"/>
    <property type="match status" value="1"/>
</dbReference>
<evidence type="ECO:0008006" key="8">
    <source>
        <dbReference type="Google" id="ProtNLM"/>
    </source>
</evidence>
<dbReference type="EnsemblPlants" id="Ma06_t30940.1">
    <property type="protein sequence ID" value="Ma06_p30940.1"/>
    <property type="gene ID" value="Ma06_g30940"/>
</dbReference>
<dbReference type="GO" id="GO:0031640">
    <property type="term" value="P:killing of cells of another organism"/>
    <property type="evidence" value="ECO:0007669"/>
    <property type="project" value="UniProtKB-KW"/>
</dbReference>
<evidence type="ECO:0000256" key="2">
    <source>
        <dbReference type="ARBA" id="ARBA00022529"/>
    </source>
</evidence>
<organism evidence="6 7">
    <name type="scientific">Musa acuminata subsp. malaccensis</name>
    <name type="common">Wild banana</name>
    <name type="synonym">Musa malaccensis</name>
    <dbReference type="NCBI Taxonomy" id="214687"/>
    <lineage>
        <taxon>Eukaryota</taxon>
        <taxon>Viridiplantae</taxon>
        <taxon>Streptophyta</taxon>
        <taxon>Embryophyta</taxon>
        <taxon>Tracheophyta</taxon>
        <taxon>Spermatophyta</taxon>
        <taxon>Magnoliopsida</taxon>
        <taxon>Liliopsida</taxon>
        <taxon>Zingiberales</taxon>
        <taxon>Musaceae</taxon>
        <taxon>Musa</taxon>
    </lineage>
</organism>
<keyword evidence="2" id="KW-0929">Antimicrobial</keyword>
<evidence type="ECO:0000256" key="3">
    <source>
        <dbReference type="ARBA" id="ARBA00022577"/>
    </source>
</evidence>
<reference evidence="6" key="1">
    <citation type="submission" date="2021-05" db="UniProtKB">
        <authorList>
            <consortium name="EnsemblPlants"/>
        </authorList>
    </citation>
    <scope>IDENTIFICATION</scope>
    <source>
        <strain evidence="6">subsp. malaccensis</strain>
    </source>
</reference>
<dbReference type="Gramene" id="Ma06_t30940.1">
    <property type="protein sequence ID" value="Ma06_p30940.1"/>
    <property type="gene ID" value="Ma06_g30940"/>
</dbReference>
<name>A0A804JMB4_MUSAM</name>
<keyword evidence="3" id="KW-0295">Fungicide</keyword>
<dbReference type="Proteomes" id="UP000012960">
    <property type="component" value="Unplaced"/>
</dbReference>
<accession>A0A804JMB4</accession>
<keyword evidence="7" id="KW-1185">Reference proteome</keyword>
<evidence type="ECO:0000256" key="1">
    <source>
        <dbReference type="ARBA" id="ARBA00006722"/>
    </source>
</evidence>
<dbReference type="InParanoid" id="A0A804JMB4"/>
<keyword evidence="4" id="KW-0611">Plant defense</keyword>
<dbReference type="Pfam" id="PF25052">
    <property type="entry name" value="AtDEF-like"/>
    <property type="match status" value="1"/>
</dbReference>
<feature type="signal peptide" evidence="5">
    <location>
        <begin position="1"/>
        <end position="40"/>
    </location>
</feature>
<evidence type="ECO:0000256" key="4">
    <source>
        <dbReference type="ARBA" id="ARBA00022821"/>
    </source>
</evidence>
<proteinExistence type="inferred from homology"/>
<dbReference type="InterPro" id="IPR010851">
    <property type="entry name" value="DEFL"/>
</dbReference>
<dbReference type="PANTHER" id="PTHR48224:SF1">
    <property type="entry name" value="DEFENSIN-LIKE PROTEIN 270"/>
    <property type="match status" value="1"/>
</dbReference>
<evidence type="ECO:0000313" key="7">
    <source>
        <dbReference type="Proteomes" id="UP000012960"/>
    </source>
</evidence>
<evidence type="ECO:0000313" key="6">
    <source>
        <dbReference type="EnsemblPlants" id="Ma06_p30940.1"/>
    </source>
</evidence>
<sequence>MPLSLLSHAQKRIHIETMASRCSTMMLSLLLACLVMNAQSTKYSLHRDLGCDFRGTCNTNEDCAGICEAAGYSSTRVICIPDPNANPSNCCCMMIGEAT</sequence>
<dbReference type="AlphaFoldDB" id="A0A804JMB4"/>
<protein>
    <recommendedName>
        <fullName evidence="8">Acidic protein</fullName>
    </recommendedName>
</protein>
<evidence type="ECO:0000256" key="5">
    <source>
        <dbReference type="SAM" id="SignalP"/>
    </source>
</evidence>
<dbReference type="GO" id="GO:0050832">
    <property type="term" value="P:defense response to fungus"/>
    <property type="evidence" value="ECO:0007669"/>
    <property type="project" value="UniProtKB-KW"/>
</dbReference>
<comment type="similarity">
    <text evidence="1">Belongs to the DEFL family.</text>
</comment>
<keyword evidence="5" id="KW-0732">Signal</keyword>
<feature type="chain" id="PRO_5032705556" description="Acidic protein" evidence="5">
    <location>
        <begin position="41"/>
        <end position="99"/>
    </location>
</feature>